<dbReference type="PATRIC" id="fig|1227485.3.peg.919"/>
<accession>M0DY20</accession>
<keyword evidence="2" id="KW-1185">Reference proteome</keyword>
<dbReference type="Proteomes" id="UP000011523">
    <property type="component" value="Unassembled WGS sequence"/>
</dbReference>
<dbReference type="RefSeq" id="WP_006628655.1">
    <property type="nucleotide sequence ID" value="NZ_AOJD01000027.1"/>
</dbReference>
<proteinExistence type="predicted"/>
<protein>
    <submittedName>
        <fullName evidence="1">AAA ATPase</fullName>
    </submittedName>
</protein>
<dbReference type="EMBL" id="AOJD01000027">
    <property type="protein sequence ID" value="ELZ39607.1"/>
    <property type="molecule type" value="Genomic_DNA"/>
</dbReference>
<dbReference type="AlphaFoldDB" id="M0DY20"/>
<evidence type="ECO:0000313" key="2">
    <source>
        <dbReference type="Proteomes" id="UP000011523"/>
    </source>
</evidence>
<gene>
    <name evidence="1" type="ORF">C472_04813</name>
</gene>
<name>M0DY20_9EURY</name>
<evidence type="ECO:0000313" key="1">
    <source>
        <dbReference type="EMBL" id="ELZ39607.1"/>
    </source>
</evidence>
<reference evidence="1 2" key="1">
    <citation type="journal article" date="2014" name="PLoS Genet.">
        <title>Phylogenetically driven sequencing of extremely halophilic archaea reveals strategies for static and dynamic osmo-response.</title>
        <authorList>
            <person name="Becker E.A."/>
            <person name="Seitzer P.M."/>
            <person name="Tritt A."/>
            <person name="Larsen D."/>
            <person name="Krusor M."/>
            <person name="Yao A.I."/>
            <person name="Wu D."/>
            <person name="Madern D."/>
            <person name="Eisen J.A."/>
            <person name="Darling A.E."/>
            <person name="Facciotti M.T."/>
        </authorList>
    </citation>
    <scope>NUCLEOTIDE SEQUENCE [LARGE SCALE GENOMIC DNA]</scope>
    <source>
        <strain evidence="1 2">DSM 14210</strain>
    </source>
</reference>
<organism evidence="1 2">
    <name type="scientific">Halorubrum tebenquichense DSM 14210</name>
    <dbReference type="NCBI Taxonomy" id="1227485"/>
    <lineage>
        <taxon>Archaea</taxon>
        <taxon>Methanobacteriati</taxon>
        <taxon>Methanobacteriota</taxon>
        <taxon>Stenosarchaea group</taxon>
        <taxon>Halobacteria</taxon>
        <taxon>Halobacteriales</taxon>
        <taxon>Haloferacaceae</taxon>
        <taxon>Halorubrum</taxon>
    </lineage>
</organism>
<comment type="caution">
    <text evidence="1">The sequence shown here is derived from an EMBL/GenBank/DDBJ whole genome shotgun (WGS) entry which is preliminary data.</text>
</comment>
<sequence>MASREGLSAIPARLVEDAVADAKHEVRQKTISKLNTHQHALYEVLAEEDGLIQKELYARYEEAHDDPVTLRYLRENYLPKLEHYTLVDIERHRGTKRYHLVDVDHPEQHAEHV</sequence>